<feature type="region of interest" description="Disordered" evidence="1">
    <location>
        <begin position="341"/>
        <end position="370"/>
    </location>
</feature>
<dbReference type="AlphaFoldDB" id="A0A9W4I9U3"/>
<sequence>MACPSTRNFEDWLRDLAQWRGRCQRWIRQEWENKWDDPVDWKEGDVPGFTRGILSSQEDMASLRTWKIMNPPDRTSIEAELDANISQRKWNPKNVRLSDAGVIYALLALPADYRIRYLAYDFDSRGDVRKERVPKAPTVAFYQNNQRTLVAWKGVYVFTGGYNDAGWLLADNYTQGQSFFQAGLVIASSHVKTFDTLNVQLTEYEPKKIFLRDSNLTEDIWKRAYRWYGILLRGCSDVSGYCLVLAGQNVSGYQRMGLLFGFNILIGPGADAADANEAIQPDQWPSTAWKNKLSPDAEFKRQASDFINFIRIGWGHLPIRQKKTEGNTTCRKRKKLDSGIEAQDSLPLSSHSSSAGSETVNERSPNQTVYDSDNSATFKTLWAELAGVESPPKYWKLFTAVGTMETMHQRWRHNHMAVKLVQHNISPSEATVIHGLMQTLSPRLRFLLLGMDVDEDRLALENAFSYKSAMVLFQQRVHALEEGRVKQAYMNFYSYFRTLALPKSETAQPCIKLEQEESDSGPRQYAEIQGMNF</sequence>
<dbReference type="Proteomes" id="UP001153461">
    <property type="component" value="Unassembled WGS sequence"/>
</dbReference>
<gene>
    <name evidence="2" type="ORF">PNAL_LOCUS8665</name>
</gene>
<reference evidence="2" key="1">
    <citation type="submission" date="2021-07" db="EMBL/GenBank/DDBJ databases">
        <authorList>
            <person name="Branca A.L. A."/>
        </authorList>
    </citation>
    <scope>NUCLEOTIDE SEQUENCE</scope>
</reference>
<proteinExistence type="predicted"/>
<evidence type="ECO:0000313" key="2">
    <source>
        <dbReference type="EMBL" id="CAG8248432.1"/>
    </source>
</evidence>
<comment type="caution">
    <text evidence="2">The sequence shown here is derived from an EMBL/GenBank/DDBJ whole genome shotgun (WGS) entry which is preliminary data.</text>
</comment>
<name>A0A9W4I9U3_PENNA</name>
<evidence type="ECO:0000313" key="3">
    <source>
        <dbReference type="Proteomes" id="UP001153461"/>
    </source>
</evidence>
<feature type="compositionally biased region" description="Low complexity" evidence="1">
    <location>
        <begin position="345"/>
        <end position="357"/>
    </location>
</feature>
<dbReference type="EMBL" id="CAJVNV010000588">
    <property type="protein sequence ID" value="CAG8248432.1"/>
    <property type="molecule type" value="Genomic_DNA"/>
</dbReference>
<organism evidence="2 3">
    <name type="scientific">Penicillium nalgiovense</name>
    <dbReference type="NCBI Taxonomy" id="60175"/>
    <lineage>
        <taxon>Eukaryota</taxon>
        <taxon>Fungi</taxon>
        <taxon>Dikarya</taxon>
        <taxon>Ascomycota</taxon>
        <taxon>Pezizomycotina</taxon>
        <taxon>Eurotiomycetes</taxon>
        <taxon>Eurotiomycetidae</taxon>
        <taxon>Eurotiales</taxon>
        <taxon>Aspergillaceae</taxon>
        <taxon>Penicillium</taxon>
    </lineage>
</organism>
<protein>
    <submittedName>
        <fullName evidence="2">Uncharacterized protein</fullName>
    </submittedName>
</protein>
<feature type="compositionally biased region" description="Polar residues" evidence="1">
    <location>
        <begin position="358"/>
        <end position="370"/>
    </location>
</feature>
<dbReference type="OrthoDB" id="6612291at2759"/>
<accession>A0A9W4I9U3</accession>
<evidence type="ECO:0000256" key="1">
    <source>
        <dbReference type="SAM" id="MobiDB-lite"/>
    </source>
</evidence>